<keyword evidence="4" id="KW-0472">Membrane</keyword>
<proteinExistence type="inferred from homology"/>
<evidence type="ECO:0000256" key="1">
    <source>
        <dbReference type="ARBA" id="ARBA00004609"/>
    </source>
</evidence>
<dbReference type="CDD" id="cd00010">
    <property type="entry name" value="AAI_LTSS"/>
    <property type="match status" value="1"/>
</dbReference>
<keyword evidence="6" id="KW-1015">Disulfide bond</keyword>
<dbReference type="GO" id="GO:0005886">
    <property type="term" value="C:plasma membrane"/>
    <property type="evidence" value="ECO:0007669"/>
    <property type="project" value="UniProtKB-SubCell"/>
</dbReference>
<evidence type="ECO:0000313" key="11">
    <source>
        <dbReference type="EMBL" id="KAL1563618.1"/>
    </source>
</evidence>
<keyword evidence="5 9" id="KW-0732">Signal</keyword>
<dbReference type="Gene3D" id="1.10.110.10">
    <property type="entry name" value="Plant lipid-transfer and hydrophobic proteins"/>
    <property type="match status" value="1"/>
</dbReference>
<organism evidence="11 12">
    <name type="scientific">Salvia divinorum</name>
    <name type="common">Maria pastora</name>
    <name type="synonym">Diviner's sage</name>
    <dbReference type="NCBI Taxonomy" id="28513"/>
    <lineage>
        <taxon>Eukaryota</taxon>
        <taxon>Viridiplantae</taxon>
        <taxon>Streptophyta</taxon>
        <taxon>Embryophyta</taxon>
        <taxon>Tracheophyta</taxon>
        <taxon>Spermatophyta</taxon>
        <taxon>Magnoliopsida</taxon>
        <taxon>eudicotyledons</taxon>
        <taxon>Gunneridae</taxon>
        <taxon>Pentapetalae</taxon>
        <taxon>asterids</taxon>
        <taxon>lamiids</taxon>
        <taxon>Lamiales</taxon>
        <taxon>Lamiaceae</taxon>
        <taxon>Nepetoideae</taxon>
        <taxon>Mentheae</taxon>
        <taxon>Salviinae</taxon>
        <taxon>Salvia</taxon>
        <taxon>Salvia subgen. Calosphace</taxon>
    </lineage>
</organism>
<evidence type="ECO:0000256" key="9">
    <source>
        <dbReference type="SAM" id="SignalP"/>
    </source>
</evidence>
<feature type="chain" id="PRO_5044749594" evidence="9">
    <location>
        <begin position="24"/>
        <end position="144"/>
    </location>
</feature>
<evidence type="ECO:0000256" key="6">
    <source>
        <dbReference type="ARBA" id="ARBA00023157"/>
    </source>
</evidence>
<dbReference type="EMBL" id="JBEAFC010000003">
    <property type="protein sequence ID" value="KAL1563618.1"/>
    <property type="molecule type" value="Genomic_DNA"/>
</dbReference>
<dbReference type="InterPro" id="IPR016140">
    <property type="entry name" value="Bifunc_inhib/LTP/seed_store"/>
</dbReference>
<evidence type="ECO:0000256" key="7">
    <source>
        <dbReference type="ARBA" id="ARBA00023180"/>
    </source>
</evidence>
<sequence>MAISKSQLVKILVICWLAFDVSGGGDPLPCIQKLLPCEAYLKGLASPPASCCVPLKEMGNNDFHCLCDVFNNQPLLESLNVTQADALNLAQTCAANTDTSLCSKEAAAPSIPNSSSEAPKKSTEFHVGVSLFLASVLSIIVSLF</sequence>
<keyword evidence="8" id="KW-0449">Lipoprotein</keyword>
<keyword evidence="4" id="KW-0336">GPI-anchor</keyword>
<evidence type="ECO:0000256" key="4">
    <source>
        <dbReference type="ARBA" id="ARBA00022622"/>
    </source>
</evidence>
<dbReference type="InterPro" id="IPR043325">
    <property type="entry name" value="LTSS"/>
</dbReference>
<protein>
    <submittedName>
        <fullName evidence="11">Non-specific lipid transfer protein GPI-anchored 3-like</fullName>
    </submittedName>
</protein>
<dbReference type="InterPro" id="IPR036312">
    <property type="entry name" value="Bifun_inhib/LTP/seed_sf"/>
</dbReference>
<gene>
    <name evidence="11" type="ORF">AAHA92_06064</name>
</gene>
<dbReference type="Proteomes" id="UP001567538">
    <property type="component" value="Unassembled WGS sequence"/>
</dbReference>
<evidence type="ECO:0000256" key="5">
    <source>
        <dbReference type="ARBA" id="ARBA00022729"/>
    </source>
</evidence>
<keyword evidence="12" id="KW-1185">Reference proteome</keyword>
<feature type="signal peptide" evidence="9">
    <location>
        <begin position="1"/>
        <end position="23"/>
    </location>
</feature>
<evidence type="ECO:0000256" key="3">
    <source>
        <dbReference type="ARBA" id="ARBA00022475"/>
    </source>
</evidence>
<feature type="domain" description="Bifunctional inhibitor/plant lipid transfer protein/seed storage helical" evidence="10">
    <location>
        <begin position="30"/>
        <end position="102"/>
    </location>
</feature>
<name>A0ABD1I801_SALDI</name>
<reference evidence="11 12" key="1">
    <citation type="submission" date="2024-06" db="EMBL/GenBank/DDBJ databases">
        <title>A chromosome level genome sequence of Diviner's sage (Salvia divinorum).</title>
        <authorList>
            <person name="Ford S.A."/>
            <person name="Ro D.-K."/>
            <person name="Ness R.W."/>
            <person name="Phillips M.A."/>
        </authorList>
    </citation>
    <scope>NUCLEOTIDE SEQUENCE [LARGE SCALE GENOMIC DNA]</scope>
    <source>
        <strain evidence="11">SAF-2024a</strain>
        <tissue evidence="11">Leaf</tissue>
    </source>
</reference>
<dbReference type="Pfam" id="PF14368">
    <property type="entry name" value="LTP_2"/>
    <property type="match status" value="1"/>
</dbReference>
<comment type="subcellular location">
    <subcellularLocation>
        <location evidence="1">Cell membrane</location>
        <topology evidence="1">Lipid-anchor</topology>
        <topology evidence="1">GPI-anchor</topology>
    </subcellularLocation>
</comment>
<evidence type="ECO:0000256" key="8">
    <source>
        <dbReference type="ARBA" id="ARBA00023288"/>
    </source>
</evidence>
<keyword evidence="3" id="KW-1003">Cell membrane</keyword>
<evidence type="ECO:0000256" key="2">
    <source>
        <dbReference type="ARBA" id="ARBA00009748"/>
    </source>
</evidence>
<evidence type="ECO:0000259" key="10">
    <source>
        <dbReference type="Pfam" id="PF14368"/>
    </source>
</evidence>
<dbReference type="AlphaFoldDB" id="A0ABD1I801"/>
<evidence type="ECO:0000313" key="12">
    <source>
        <dbReference type="Proteomes" id="UP001567538"/>
    </source>
</evidence>
<comment type="caution">
    <text evidence="11">The sequence shown here is derived from an EMBL/GenBank/DDBJ whole genome shotgun (WGS) entry which is preliminary data.</text>
</comment>
<comment type="similarity">
    <text evidence="2">Belongs to the plant LTP family.</text>
</comment>
<dbReference type="GO" id="GO:0098552">
    <property type="term" value="C:side of membrane"/>
    <property type="evidence" value="ECO:0007669"/>
    <property type="project" value="UniProtKB-KW"/>
</dbReference>
<dbReference type="SUPFAM" id="SSF47699">
    <property type="entry name" value="Bifunctional inhibitor/lipid-transfer protein/seed storage 2S albumin"/>
    <property type="match status" value="1"/>
</dbReference>
<accession>A0ABD1I801</accession>
<dbReference type="PANTHER" id="PTHR33044">
    <property type="entry name" value="BIFUNCTIONAL INHIBITOR/LIPID-TRANSFER PROTEIN/SEED STORAGE 2S ALBUMIN SUPERFAMILY PROTEIN-RELATED"/>
    <property type="match status" value="1"/>
</dbReference>
<keyword evidence="7" id="KW-0325">Glycoprotein</keyword>